<dbReference type="FunFam" id="3.40.80.10:FF:000001">
    <property type="entry name" value="Peptidoglycan recognition protein 1"/>
    <property type="match status" value="1"/>
</dbReference>
<dbReference type="PANTHER" id="PTHR11022:SF41">
    <property type="entry name" value="PEPTIDOGLYCAN-RECOGNITION PROTEIN LC-RELATED"/>
    <property type="match status" value="1"/>
</dbReference>
<dbReference type="GO" id="GO:0008745">
    <property type="term" value="F:N-acetylmuramoyl-L-alanine amidase activity"/>
    <property type="evidence" value="ECO:0007669"/>
    <property type="project" value="InterPro"/>
</dbReference>
<reference evidence="6" key="1">
    <citation type="submission" date="2021-02" db="EMBL/GenBank/DDBJ databases">
        <authorList>
            <person name="Nowell W R."/>
        </authorList>
    </citation>
    <scope>NUCLEOTIDE SEQUENCE</scope>
</reference>
<feature type="signal peptide" evidence="3">
    <location>
        <begin position="1"/>
        <end position="17"/>
    </location>
</feature>
<dbReference type="PANTHER" id="PTHR11022">
    <property type="entry name" value="PEPTIDOGLYCAN RECOGNITION PROTEIN"/>
    <property type="match status" value="1"/>
</dbReference>
<dbReference type="GO" id="GO:0008270">
    <property type="term" value="F:zinc ion binding"/>
    <property type="evidence" value="ECO:0007669"/>
    <property type="project" value="InterPro"/>
</dbReference>
<name>A0A817UZU0_9BILA</name>
<evidence type="ECO:0000256" key="2">
    <source>
        <dbReference type="ARBA" id="ARBA00022859"/>
    </source>
</evidence>
<dbReference type="InterPro" id="IPR006619">
    <property type="entry name" value="PGRP_domain_met/bac"/>
</dbReference>
<evidence type="ECO:0000256" key="1">
    <source>
        <dbReference type="ARBA" id="ARBA00007553"/>
    </source>
</evidence>
<dbReference type="InterPro" id="IPR002502">
    <property type="entry name" value="Amidase_domain"/>
</dbReference>
<feature type="domain" description="N-acetylmuramoyl-L-alanine amidase" evidence="4">
    <location>
        <begin position="280"/>
        <end position="416"/>
    </location>
</feature>
<dbReference type="InterPro" id="IPR015510">
    <property type="entry name" value="PGRP"/>
</dbReference>
<accession>A0A817UZU0</accession>
<comment type="caution">
    <text evidence="6">The sequence shown here is derived from an EMBL/GenBank/DDBJ whole genome shotgun (WGS) entry which is preliminary data.</text>
</comment>
<dbReference type="CDD" id="cd06583">
    <property type="entry name" value="PGRP"/>
    <property type="match status" value="2"/>
</dbReference>
<dbReference type="Gene3D" id="3.40.80.10">
    <property type="entry name" value="Peptidoglycan recognition protein-like"/>
    <property type="match status" value="2"/>
</dbReference>
<feature type="chain" id="PRO_5032739487" evidence="3">
    <location>
        <begin position="18"/>
        <end position="453"/>
    </location>
</feature>
<dbReference type="Proteomes" id="UP000663865">
    <property type="component" value="Unassembled WGS sequence"/>
</dbReference>
<evidence type="ECO:0000313" key="6">
    <source>
        <dbReference type="EMBL" id="CAF3334026.1"/>
    </source>
</evidence>
<evidence type="ECO:0000313" key="7">
    <source>
        <dbReference type="Proteomes" id="UP000663865"/>
    </source>
</evidence>
<dbReference type="EMBL" id="CAJNYV010000052">
    <property type="protein sequence ID" value="CAF3334026.1"/>
    <property type="molecule type" value="Genomic_DNA"/>
</dbReference>
<comment type="similarity">
    <text evidence="1">Belongs to the N-acetylmuramoyl-L-alanine amidase 2 family.</text>
</comment>
<feature type="domain" description="N-acetylmuramoyl-L-alanine amidase" evidence="4">
    <location>
        <begin position="83"/>
        <end position="226"/>
    </location>
</feature>
<keyword evidence="2" id="KW-0391">Immunity</keyword>
<dbReference type="Pfam" id="PF01510">
    <property type="entry name" value="Amidase_2"/>
    <property type="match status" value="2"/>
</dbReference>
<dbReference type="GO" id="GO:0002376">
    <property type="term" value="P:immune system process"/>
    <property type="evidence" value="ECO:0007669"/>
    <property type="project" value="UniProtKB-KW"/>
</dbReference>
<proteinExistence type="inferred from homology"/>
<dbReference type="AlphaFoldDB" id="A0A817UZU0"/>
<evidence type="ECO:0000259" key="5">
    <source>
        <dbReference type="SMART" id="SM00701"/>
    </source>
</evidence>
<evidence type="ECO:0000259" key="4">
    <source>
        <dbReference type="SMART" id="SM00644"/>
    </source>
</evidence>
<protein>
    <submittedName>
        <fullName evidence="6">Uncharacterized protein</fullName>
    </submittedName>
</protein>
<dbReference type="SUPFAM" id="SSF55846">
    <property type="entry name" value="N-acetylmuramoyl-L-alanine amidase-like"/>
    <property type="match status" value="2"/>
</dbReference>
<feature type="domain" description="Peptidoglycan recognition protein family" evidence="5">
    <location>
        <begin position="268"/>
        <end position="410"/>
    </location>
</feature>
<keyword evidence="3" id="KW-0732">Signal</keyword>
<feature type="domain" description="Peptidoglycan recognition protein family" evidence="5">
    <location>
        <begin position="71"/>
        <end position="213"/>
    </location>
</feature>
<dbReference type="SMART" id="SM00644">
    <property type="entry name" value="Ami_2"/>
    <property type="match status" value="2"/>
</dbReference>
<sequence>MLLTLIIVIFISSSITADSCESFVHGDYGRTGQCIKISACLNNVYLPKLCESKPMDVMCCFNTTISYKGCPTIIHRARWNAINPKEQTSLATPVPFVAIYDTVSPSCRTHHECVKQIQGIQKYHMKEKNWSDIGYNFLISESGLIYEGRGWNYIGAHRQGYNSRSIGIGMIGNYSLRKINKSAASALESLIQCGFQSMLLLLIVTAVFVTSIAGDSCESYAHPTYGKTGRCIKTSDCPNSLYISNLCESQPADIKCCFSPSAPTPNCPSIVSRSEWGARAPKSTTGMAKSLPYVVIHHTTGGTCTAKSACIVKMKGFQNYHMDSNGWDDIGYSFLVGEDGNIYEGRGWTYVGAHTYGYNSQSIGISVIGDYMSQKPNAAAINSVKALIECGISRGYISRAYTLRGHRDLDSTSCPGNAFYNEIKTWTNYRSLVRSNASPQFNVPEDYLVMQDM</sequence>
<dbReference type="InterPro" id="IPR036505">
    <property type="entry name" value="Amidase/PGRP_sf"/>
</dbReference>
<gene>
    <name evidence="6" type="ORF">KIK155_LOCUS2014</name>
</gene>
<evidence type="ECO:0000256" key="3">
    <source>
        <dbReference type="SAM" id="SignalP"/>
    </source>
</evidence>
<dbReference type="SMART" id="SM00701">
    <property type="entry name" value="PGRP"/>
    <property type="match status" value="2"/>
</dbReference>
<dbReference type="GO" id="GO:0009253">
    <property type="term" value="P:peptidoglycan catabolic process"/>
    <property type="evidence" value="ECO:0007669"/>
    <property type="project" value="InterPro"/>
</dbReference>
<organism evidence="6 7">
    <name type="scientific">Rotaria socialis</name>
    <dbReference type="NCBI Taxonomy" id="392032"/>
    <lineage>
        <taxon>Eukaryota</taxon>
        <taxon>Metazoa</taxon>
        <taxon>Spiralia</taxon>
        <taxon>Gnathifera</taxon>
        <taxon>Rotifera</taxon>
        <taxon>Eurotatoria</taxon>
        <taxon>Bdelloidea</taxon>
        <taxon>Philodinida</taxon>
        <taxon>Philodinidae</taxon>
        <taxon>Rotaria</taxon>
    </lineage>
</organism>